<evidence type="ECO:0000313" key="2">
    <source>
        <dbReference type="EMBL" id="HIW02508.1"/>
    </source>
</evidence>
<dbReference type="InterPro" id="IPR014879">
    <property type="entry name" value="Spo0A_C"/>
</dbReference>
<dbReference type="InterPro" id="IPR036388">
    <property type="entry name" value="WH-like_DNA-bd_sf"/>
</dbReference>
<dbReference type="SUPFAM" id="SSF46894">
    <property type="entry name" value="C-terminal effector domain of the bipartite response regulators"/>
    <property type="match status" value="1"/>
</dbReference>
<dbReference type="Proteomes" id="UP000823990">
    <property type="component" value="Unassembled WGS sequence"/>
</dbReference>
<proteinExistence type="predicted"/>
<dbReference type="GO" id="GO:0003700">
    <property type="term" value="F:DNA-binding transcription factor activity"/>
    <property type="evidence" value="ECO:0007669"/>
    <property type="project" value="InterPro"/>
</dbReference>
<dbReference type="AlphaFoldDB" id="A0A9D1TR88"/>
<keyword evidence="2" id="KW-0648">Protein biosynthesis</keyword>
<dbReference type="Gene3D" id="1.10.10.10">
    <property type="entry name" value="Winged helix-like DNA-binding domain superfamily/Winged helix DNA-binding domain"/>
    <property type="match status" value="1"/>
</dbReference>
<reference evidence="2" key="1">
    <citation type="journal article" date="2021" name="PeerJ">
        <title>Extensive microbial diversity within the chicken gut microbiome revealed by metagenomics and culture.</title>
        <authorList>
            <person name="Gilroy R."/>
            <person name="Ravi A."/>
            <person name="Getino M."/>
            <person name="Pursley I."/>
            <person name="Horton D.L."/>
            <person name="Alikhan N.F."/>
            <person name="Baker D."/>
            <person name="Gharbi K."/>
            <person name="Hall N."/>
            <person name="Watson M."/>
            <person name="Adriaenssens E.M."/>
            <person name="Foster-Nyarko E."/>
            <person name="Jarju S."/>
            <person name="Secka A."/>
            <person name="Antonio M."/>
            <person name="Oren A."/>
            <person name="Chaudhuri R.R."/>
            <person name="La Ragione R."/>
            <person name="Hildebrand F."/>
            <person name="Pallen M.J."/>
        </authorList>
    </citation>
    <scope>NUCLEOTIDE SEQUENCE</scope>
    <source>
        <strain evidence="2">12435</strain>
    </source>
</reference>
<gene>
    <name evidence="2" type="ORF">H9892_04130</name>
</gene>
<evidence type="ECO:0000313" key="3">
    <source>
        <dbReference type="Proteomes" id="UP000823990"/>
    </source>
</evidence>
<dbReference type="GO" id="GO:0003743">
    <property type="term" value="F:translation initiation factor activity"/>
    <property type="evidence" value="ECO:0007669"/>
    <property type="project" value="UniProtKB-KW"/>
</dbReference>
<evidence type="ECO:0000259" key="1">
    <source>
        <dbReference type="Pfam" id="PF08769"/>
    </source>
</evidence>
<dbReference type="GO" id="GO:0005737">
    <property type="term" value="C:cytoplasm"/>
    <property type="evidence" value="ECO:0007669"/>
    <property type="project" value="InterPro"/>
</dbReference>
<feature type="domain" description="Sporulation initiation factor Spo0A C-terminal" evidence="1">
    <location>
        <begin position="17"/>
        <end position="115"/>
    </location>
</feature>
<dbReference type="GO" id="GO:0042173">
    <property type="term" value="P:regulation of sporulation resulting in formation of a cellular spore"/>
    <property type="evidence" value="ECO:0007669"/>
    <property type="project" value="InterPro"/>
</dbReference>
<dbReference type="EMBL" id="DXHS01000069">
    <property type="protein sequence ID" value="HIW02508.1"/>
    <property type="molecule type" value="Genomic_DNA"/>
</dbReference>
<dbReference type="GO" id="GO:0003677">
    <property type="term" value="F:DNA binding"/>
    <property type="evidence" value="ECO:0007669"/>
    <property type="project" value="InterPro"/>
</dbReference>
<name>A0A9D1TR88_9FIRM</name>
<organism evidence="2 3">
    <name type="scientific">Candidatus Protoclostridium stercorigallinarum</name>
    <dbReference type="NCBI Taxonomy" id="2838741"/>
    <lineage>
        <taxon>Bacteria</taxon>
        <taxon>Bacillati</taxon>
        <taxon>Bacillota</taxon>
        <taxon>Clostridia</taxon>
        <taxon>Candidatus Protoclostridium</taxon>
    </lineage>
</organism>
<keyword evidence="2" id="KW-0396">Initiation factor</keyword>
<dbReference type="Pfam" id="PF08769">
    <property type="entry name" value="Spo0A_C"/>
    <property type="match status" value="1"/>
</dbReference>
<protein>
    <submittedName>
        <fullName evidence="2">Sporulation initiation factor Spo0A C-terminal domain-containing protein</fullName>
    </submittedName>
</protein>
<comment type="caution">
    <text evidence="2">The sequence shown here is derived from an EMBL/GenBank/DDBJ whole genome shotgun (WGS) entry which is preliminary data.</text>
</comment>
<dbReference type="GO" id="GO:0005509">
    <property type="term" value="F:calcium ion binding"/>
    <property type="evidence" value="ECO:0007669"/>
    <property type="project" value="InterPro"/>
</dbReference>
<reference evidence="2" key="2">
    <citation type="submission" date="2021-04" db="EMBL/GenBank/DDBJ databases">
        <authorList>
            <person name="Gilroy R."/>
        </authorList>
    </citation>
    <scope>NUCLEOTIDE SEQUENCE</scope>
    <source>
        <strain evidence="2">12435</strain>
    </source>
</reference>
<dbReference type="InterPro" id="IPR016032">
    <property type="entry name" value="Sig_transdc_resp-reg_C-effctor"/>
</dbReference>
<accession>A0A9D1TR88</accession>
<sequence length="131" mass="14449">MIDEFRNYVLKATSGYLVGMGIYPNIAGYTHLLSTIYIAAKRGLRGLSVCELYSEAGRTSGKSGAAVERAIRNAINKCVAEGRLHVLNGYFGHEIFSEKFPPRSGELIFLLADKVRADYTELKGTDIPDEE</sequence>